<gene>
    <name evidence="1" type="ORF">Y981_05510</name>
</gene>
<reference evidence="1 2" key="2">
    <citation type="journal article" date="2015" name="Biomed. Res. Int.">
        <title>Effects of Arsenite Resistance on the Growth and Functional Gene Expression of Leptospirillum ferriphilum and Acidithiobacillus thiooxidans in Pure Culture and Coculture.</title>
        <authorList>
            <person name="Jiang H."/>
            <person name="Liang Y."/>
            <person name="Yin H."/>
            <person name="Xiao Y."/>
            <person name="Guo X."/>
            <person name="Xu Y."/>
            <person name="Hu Q."/>
            <person name="Liu H."/>
            <person name="Liu X."/>
        </authorList>
    </citation>
    <scope>NUCLEOTIDE SEQUENCE [LARGE SCALE GENOMIC DNA]</scope>
    <source>
        <strain evidence="1 2">YSK</strain>
    </source>
</reference>
<proteinExistence type="predicted"/>
<dbReference type="AlphaFoldDB" id="A0A059XXQ7"/>
<accession>A0A059XXQ7</accession>
<evidence type="ECO:0000313" key="1">
    <source>
        <dbReference type="EMBL" id="AIA31673.1"/>
    </source>
</evidence>
<dbReference type="EMBL" id="CP007243">
    <property type="protein sequence ID" value="AIA31673.1"/>
    <property type="molecule type" value="Genomic_DNA"/>
</dbReference>
<keyword evidence="2" id="KW-1185">Reference proteome</keyword>
<dbReference type="Proteomes" id="UP000027059">
    <property type="component" value="Chromosome"/>
</dbReference>
<dbReference type="HOGENOM" id="CLU_2954959_0_0_0"/>
<organism evidence="1 2">
    <name type="scientific">Leptospirillum ferriphilum YSK</name>
    <dbReference type="NCBI Taxonomy" id="1441628"/>
    <lineage>
        <taxon>Bacteria</taxon>
        <taxon>Pseudomonadati</taxon>
        <taxon>Nitrospirota</taxon>
        <taxon>Nitrospiria</taxon>
        <taxon>Nitrospirales</taxon>
        <taxon>Nitrospiraceae</taxon>
        <taxon>Leptospirillum</taxon>
    </lineage>
</organism>
<reference evidence="2" key="1">
    <citation type="submission" date="2014-02" db="EMBL/GenBank/DDBJ databases">
        <title>Complete genome sequence and comparative genomic analysis of the nitrogen-fixing bacterium Leptospirillum ferriphilum YSK.</title>
        <authorList>
            <person name="Guo X."/>
            <person name="Yin H."/>
            <person name="Liang Y."/>
            <person name="Hu Q."/>
            <person name="Ma L."/>
            <person name="Xiao Y."/>
            <person name="Zhang X."/>
            <person name="Qiu G."/>
            <person name="Liu X."/>
        </authorList>
    </citation>
    <scope>NUCLEOTIDE SEQUENCE [LARGE SCALE GENOMIC DNA]</scope>
    <source>
        <strain evidence="2">YSK</strain>
    </source>
</reference>
<protein>
    <submittedName>
        <fullName evidence="1">Uncharacterized protein</fullName>
    </submittedName>
</protein>
<sequence length="59" mass="6696">MDESVELEQVDASGLPLVEIPRMDMLPKKNHRQAHIEDAAMTVPPRMRSILNPKDLPSF</sequence>
<dbReference type="KEGG" id="lfp:Y981_05510"/>
<name>A0A059XXQ7_9BACT</name>
<evidence type="ECO:0000313" key="2">
    <source>
        <dbReference type="Proteomes" id="UP000027059"/>
    </source>
</evidence>